<dbReference type="GO" id="GO:0046872">
    <property type="term" value="F:metal ion binding"/>
    <property type="evidence" value="ECO:0007669"/>
    <property type="project" value="UniProtKB-KW"/>
</dbReference>
<comment type="caution">
    <text evidence="6">The sequence shown here is derived from an EMBL/GenBank/DDBJ whole genome shotgun (WGS) entry which is preliminary data.</text>
</comment>
<reference evidence="6 7" key="1">
    <citation type="journal article" date="2011" name="Appl. Environ. Microbiol.">
        <title>Genome signatures of Escherichia coli O157:H7 isolates from the bovine host reservoir.</title>
        <authorList>
            <person name="Eppinger M."/>
            <person name="Mammel M.K."/>
            <person name="Leclerc J.E."/>
            <person name="Ravel J."/>
            <person name="Cebula T.A."/>
        </authorList>
    </citation>
    <scope>NUCLEOTIDE SEQUENCE [LARGE SCALE GENOMIC DNA]</scope>
    <source>
        <strain evidence="6 7">EC869</strain>
    </source>
</reference>
<dbReference type="BioCyc" id="ECOL478008-HMP:G76-483178-MONOMER"/>
<keyword evidence="2" id="KW-0548">Nucleotidyltransferase</keyword>
<dbReference type="RefSeq" id="WP_000746343.1">
    <property type="nucleotide sequence ID" value="NZ_ABHU01000019.1"/>
</dbReference>
<organism evidence="6 7">
    <name type="scientific">Escherichia coli O157:H7 (strain EC869)</name>
    <dbReference type="NCBI Taxonomy" id="478008"/>
    <lineage>
        <taxon>Bacteria</taxon>
        <taxon>Pseudomonadati</taxon>
        <taxon>Pseudomonadota</taxon>
        <taxon>Gammaproteobacteria</taxon>
        <taxon>Enterobacterales</taxon>
        <taxon>Enterobacteriaceae</taxon>
        <taxon>Escherichia</taxon>
    </lineage>
</organism>
<dbReference type="AlphaFoldDB" id="A0A0H3PK36"/>
<dbReference type="GO" id="GO:0003964">
    <property type="term" value="F:RNA-directed DNA polymerase activity"/>
    <property type="evidence" value="ECO:0007669"/>
    <property type="project" value="UniProtKB-KW"/>
</dbReference>
<keyword evidence="1" id="KW-0808">Transferase</keyword>
<dbReference type="GO" id="GO:0051607">
    <property type="term" value="P:defense response to virus"/>
    <property type="evidence" value="ECO:0007669"/>
    <property type="project" value="UniProtKB-KW"/>
</dbReference>
<name>A0A0H3PK36_ECO5C</name>
<dbReference type="SUPFAM" id="SSF56672">
    <property type="entry name" value="DNA/RNA polymerases"/>
    <property type="match status" value="1"/>
</dbReference>
<dbReference type="InterPro" id="IPR043502">
    <property type="entry name" value="DNA/RNA_pol_sf"/>
</dbReference>
<evidence type="ECO:0000256" key="1">
    <source>
        <dbReference type="ARBA" id="ARBA00022679"/>
    </source>
</evidence>
<dbReference type="Proteomes" id="UP000004641">
    <property type="component" value="Unassembled WGS sequence"/>
</dbReference>
<keyword evidence="4" id="KW-0460">Magnesium</keyword>
<evidence type="ECO:0000256" key="4">
    <source>
        <dbReference type="ARBA" id="ARBA00022842"/>
    </source>
</evidence>
<evidence type="ECO:0000313" key="7">
    <source>
        <dbReference type="Proteomes" id="UP000004641"/>
    </source>
</evidence>
<keyword evidence="3" id="KW-0479">Metal-binding</keyword>
<dbReference type="EMBL" id="ABHU01000019">
    <property type="protein sequence ID" value="EDU89708.1"/>
    <property type="molecule type" value="Genomic_DNA"/>
</dbReference>
<evidence type="ECO:0000256" key="5">
    <source>
        <dbReference type="ARBA" id="ARBA00022918"/>
    </source>
</evidence>
<evidence type="ECO:0000256" key="3">
    <source>
        <dbReference type="ARBA" id="ARBA00022723"/>
    </source>
</evidence>
<dbReference type="InterPro" id="IPR000123">
    <property type="entry name" value="Reverse_transcriptase_msDNA"/>
</dbReference>
<evidence type="ECO:0000313" key="6">
    <source>
        <dbReference type="EMBL" id="EDU89708.1"/>
    </source>
</evidence>
<proteinExistence type="predicted"/>
<keyword evidence="5 6" id="KW-0695">RNA-directed DNA polymerase</keyword>
<sequence length="316" mass="36289">MKKRKKLKVNTKNKSYDIMDSPFYKLKSKRKLANLLCVSLDDLYSLRKDEGNYSVFEQLSKKGKARKIQKPLEKLELVHTRIASLLSRIALPEYLHSGKKKCSNVTNAKAHLNNEKMMTTDIKAFFPSTTRGMIFSFFFSVMKMSSDVADVLSHICTCHDRLPTGSRISMPLAYFANSRMFGEIYQLCQKLRVNMTVYVDDLTFSGSNVNRLFCAVIRKIVNKHGHVIHPTKTKLYARDKPKLVTGVIVLGNALKVRNEQHFLMAREIDYWKIIKDAENARETIIAKKLFGRLHSMGVIEQRYKSKVLTLKANTAN</sequence>
<protein>
    <submittedName>
        <fullName evidence="6">RNA-directed DNA polymerase</fullName>
    </submittedName>
</protein>
<dbReference type="GO" id="GO:0003723">
    <property type="term" value="F:RNA binding"/>
    <property type="evidence" value="ECO:0007669"/>
    <property type="project" value="InterPro"/>
</dbReference>
<dbReference type="CDD" id="cd03487">
    <property type="entry name" value="RT_Bac_retron_II"/>
    <property type="match status" value="1"/>
</dbReference>
<gene>
    <name evidence="6" type="ORF">ECH7EC869_2301</name>
</gene>
<accession>A0A0H3PK36</accession>
<evidence type="ECO:0000256" key="2">
    <source>
        <dbReference type="ARBA" id="ARBA00022695"/>
    </source>
</evidence>